<name>A0AAX3LUE9_9RHOB</name>
<proteinExistence type="predicted"/>
<sequence>MTQAIALAAVQDTIAAQYPDLTIELVAQVHYVRPDEIAHIEVYGCEDAVTRRAIRADAVRLLRQLSIHVELVGGHDVYTVSPDYSDHATLQDYASKLHPKLLTPAEVLKAYSESRVTRDVAMAGIGVDNYGDFNKALLDCGFRLPRDTDEQTEAEVAAVLPHLRLMLFDLPEDERTYLRDCYRAGSYVDPKRLSAPLRARVDVQVARQRPVIDGQEYYYVTDVFEELDDV</sequence>
<reference evidence="1" key="1">
    <citation type="submission" date="2023-01" db="EMBL/GenBank/DDBJ databases">
        <title>Comparative genomic analysis of cold water coral derived Sulfitobacter faviae: insights into their metabolism and habitat adaptation.</title>
        <authorList>
            <person name="Guo Y."/>
            <person name="Lin S."/>
            <person name="Huang Z."/>
            <person name="Tang K."/>
            <person name="Wang X."/>
        </authorList>
    </citation>
    <scope>NUCLEOTIDE SEQUENCE</scope>
    <source>
        <strain evidence="1">SCSIO W_1865</strain>
        <plasmid evidence="1">unnamed1</plasmid>
    </source>
</reference>
<keyword evidence="1" id="KW-0614">Plasmid</keyword>
<protein>
    <submittedName>
        <fullName evidence="1">Uncharacterized protein</fullName>
    </submittedName>
</protein>
<gene>
    <name evidence="1" type="ORF">PL336_16845</name>
</gene>
<evidence type="ECO:0000313" key="2">
    <source>
        <dbReference type="Proteomes" id="UP001210770"/>
    </source>
</evidence>
<dbReference type="AlphaFoldDB" id="A0AAX3LUE9"/>
<organism evidence="1 2">
    <name type="scientific">Sulfitobacter faviae</name>
    <dbReference type="NCBI Taxonomy" id="1775881"/>
    <lineage>
        <taxon>Bacteria</taxon>
        <taxon>Pseudomonadati</taxon>
        <taxon>Pseudomonadota</taxon>
        <taxon>Alphaproteobacteria</taxon>
        <taxon>Rhodobacterales</taxon>
        <taxon>Roseobacteraceae</taxon>
        <taxon>Sulfitobacter</taxon>
    </lineage>
</organism>
<geneLocation type="plasmid" evidence="1 2">
    <name>unnamed1</name>
</geneLocation>
<dbReference type="EMBL" id="CP116424">
    <property type="protein sequence ID" value="WCE71923.1"/>
    <property type="molecule type" value="Genomic_DNA"/>
</dbReference>
<evidence type="ECO:0000313" key="1">
    <source>
        <dbReference type="EMBL" id="WCE71923.1"/>
    </source>
</evidence>
<dbReference type="Proteomes" id="UP001210770">
    <property type="component" value="Plasmid unnamed1"/>
</dbReference>
<dbReference type="RefSeq" id="WP_271690059.1">
    <property type="nucleotide sequence ID" value="NZ_CP116424.1"/>
</dbReference>
<accession>A0AAX3LUE9</accession>